<organism evidence="1 2">
    <name type="scientific">Cytobacillus mangrovibacter</name>
    <dbReference type="NCBI Taxonomy" id="3299024"/>
    <lineage>
        <taxon>Bacteria</taxon>
        <taxon>Bacillati</taxon>
        <taxon>Bacillota</taxon>
        <taxon>Bacilli</taxon>
        <taxon>Bacillales</taxon>
        <taxon>Bacillaceae</taxon>
        <taxon>Cytobacillus</taxon>
    </lineage>
</organism>
<dbReference type="EMBL" id="JBIACJ010000009">
    <property type="protein sequence ID" value="MFE8697960.1"/>
    <property type="molecule type" value="Genomic_DNA"/>
</dbReference>
<dbReference type="Proteomes" id="UP001601058">
    <property type="component" value="Unassembled WGS sequence"/>
</dbReference>
<reference evidence="1 2" key="1">
    <citation type="submission" date="2024-08" db="EMBL/GenBank/DDBJ databases">
        <title>Two novel Cytobacillus novel species.</title>
        <authorList>
            <person name="Liu G."/>
        </authorList>
    </citation>
    <scope>NUCLEOTIDE SEQUENCE [LARGE SCALE GENOMIC DNA]</scope>
    <source>
        <strain evidence="1 2">FJAT-53684</strain>
    </source>
</reference>
<evidence type="ECO:0000313" key="1">
    <source>
        <dbReference type="EMBL" id="MFE8697960.1"/>
    </source>
</evidence>
<gene>
    <name evidence="1" type="ORF">ACFYKT_16585</name>
</gene>
<name>A0ABW6K1A9_9BACI</name>
<protein>
    <submittedName>
        <fullName evidence="1">Uncharacterized protein</fullName>
    </submittedName>
</protein>
<evidence type="ECO:0000313" key="2">
    <source>
        <dbReference type="Proteomes" id="UP001601058"/>
    </source>
</evidence>
<comment type="caution">
    <text evidence="1">The sequence shown here is derived from an EMBL/GenBank/DDBJ whole genome shotgun (WGS) entry which is preliminary data.</text>
</comment>
<accession>A0ABW6K1A9</accession>
<dbReference type="RefSeq" id="WP_389221897.1">
    <property type="nucleotide sequence ID" value="NZ_JBIACJ010000009.1"/>
</dbReference>
<proteinExistence type="predicted"/>
<keyword evidence="2" id="KW-1185">Reference proteome</keyword>
<sequence>MDGKTFWLSNCKDFGIVETKEGFFDAYYRLYSVLQNRDAIWFPSYDGARRYLKTEIGLESRMKKVSKEEYEKAIYETC</sequence>